<protein>
    <submittedName>
        <fullName evidence="2">Uncharacterized protein</fullName>
    </submittedName>
</protein>
<feature type="non-terminal residue" evidence="2">
    <location>
        <position position="1"/>
    </location>
</feature>
<feature type="compositionally biased region" description="Polar residues" evidence="1">
    <location>
        <begin position="70"/>
        <end position="80"/>
    </location>
</feature>
<feature type="region of interest" description="Disordered" evidence="1">
    <location>
        <begin position="65"/>
        <end position="95"/>
    </location>
</feature>
<dbReference type="Proteomes" id="UP000681967">
    <property type="component" value="Unassembled WGS sequence"/>
</dbReference>
<dbReference type="Proteomes" id="UP000681720">
    <property type="component" value="Unassembled WGS sequence"/>
</dbReference>
<accession>A0A8S3EID6</accession>
<organism evidence="2 4">
    <name type="scientific">Rotaria magnacalcarata</name>
    <dbReference type="NCBI Taxonomy" id="392030"/>
    <lineage>
        <taxon>Eukaryota</taxon>
        <taxon>Metazoa</taxon>
        <taxon>Spiralia</taxon>
        <taxon>Gnathifera</taxon>
        <taxon>Rotifera</taxon>
        <taxon>Eurotatoria</taxon>
        <taxon>Bdelloidea</taxon>
        <taxon>Philodinida</taxon>
        <taxon>Philodinidae</taxon>
        <taxon>Rotaria</taxon>
    </lineage>
</organism>
<dbReference type="AlphaFoldDB" id="A0A8S3EID6"/>
<gene>
    <name evidence="2" type="ORF">BYL167_LOCUS61810</name>
    <name evidence="3" type="ORF">GIL414_LOCUS70166</name>
</gene>
<dbReference type="EMBL" id="CAJOBH010233347">
    <property type="protein sequence ID" value="CAF5080060.1"/>
    <property type="molecule type" value="Genomic_DNA"/>
</dbReference>
<evidence type="ECO:0000313" key="3">
    <source>
        <dbReference type="EMBL" id="CAF5183579.1"/>
    </source>
</evidence>
<evidence type="ECO:0000313" key="2">
    <source>
        <dbReference type="EMBL" id="CAF5080060.1"/>
    </source>
</evidence>
<proteinExistence type="predicted"/>
<feature type="compositionally biased region" description="Basic and acidic residues" evidence="1">
    <location>
        <begin position="86"/>
        <end position="95"/>
    </location>
</feature>
<feature type="region of interest" description="Disordered" evidence="1">
    <location>
        <begin position="1"/>
        <end position="23"/>
    </location>
</feature>
<name>A0A8S3EID6_9BILA</name>
<dbReference type="EMBL" id="CAJOBJ010331648">
    <property type="protein sequence ID" value="CAF5183579.1"/>
    <property type="molecule type" value="Genomic_DNA"/>
</dbReference>
<sequence>EATSTTASINKIQSPITDEQEVSPQLTHDDSAVCSKLVVVSTQHENLARMNETKQVPVENILSIAPRVPSPNNQDSSIATESELVSGDKRERENI</sequence>
<evidence type="ECO:0000313" key="4">
    <source>
        <dbReference type="Proteomes" id="UP000681967"/>
    </source>
</evidence>
<reference evidence="2" key="1">
    <citation type="submission" date="2021-02" db="EMBL/GenBank/DDBJ databases">
        <authorList>
            <person name="Nowell W R."/>
        </authorList>
    </citation>
    <scope>NUCLEOTIDE SEQUENCE</scope>
</reference>
<comment type="caution">
    <text evidence="2">The sequence shown here is derived from an EMBL/GenBank/DDBJ whole genome shotgun (WGS) entry which is preliminary data.</text>
</comment>
<evidence type="ECO:0000256" key="1">
    <source>
        <dbReference type="SAM" id="MobiDB-lite"/>
    </source>
</evidence>